<evidence type="ECO:0000256" key="2">
    <source>
        <dbReference type="ARBA" id="ARBA00005740"/>
    </source>
</evidence>
<keyword evidence="4 8" id="KW-0808">Transferase</keyword>
<dbReference type="InterPro" id="IPR004731">
    <property type="entry name" value="Transaldolase_3B/F6P_aldolase"/>
</dbReference>
<evidence type="ECO:0000256" key="6">
    <source>
        <dbReference type="ARBA" id="ARBA00023270"/>
    </source>
</evidence>
<proteinExistence type="inferred from homology"/>
<dbReference type="PANTHER" id="PTHR10683:SF36">
    <property type="entry name" value="TRANSALDOLASE"/>
    <property type="match status" value="1"/>
</dbReference>
<dbReference type="SUPFAM" id="SSF51569">
    <property type="entry name" value="Aldolase"/>
    <property type="match status" value="1"/>
</dbReference>
<evidence type="ECO:0000256" key="5">
    <source>
        <dbReference type="ARBA" id="ARBA00023126"/>
    </source>
</evidence>
<reference evidence="9 10" key="1">
    <citation type="submission" date="2024-02" db="EMBL/GenBank/DDBJ databases">
        <title>Herpetosiphon gulosus NBRC 112829.</title>
        <authorList>
            <person name="Ichikawa N."/>
            <person name="Katano-Makiyama Y."/>
            <person name="Hidaka K."/>
        </authorList>
    </citation>
    <scope>NUCLEOTIDE SEQUENCE [LARGE SCALE GENOMIC DNA]</scope>
    <source>
        <strain evidence="9 10">NBRC 112829</strain>
    </source>
</reference>
<dbReference type="RefSeq" id="WP_345723189.1">
    <property type="nucleotide sequence ID" value="NZ_BAABRU010000012.1"/>
</dbReference>
<dbReference type="InterPro" id="IPR013785">
    <property type="entry name" value="Aldolase_TIM"/>
</dbReference>
<gene>
    <name evidence="8 9" type="primary">tal</name>
    <name evidence="9" type="ORF">Hgul01_03393</name>
</gene>
<dbReference type="CDD" id="cd00956">
    <property type="entry name" value="Transaldolase_FSA"/>
    <property type="match status" value="1"/>
</dbReference>
<comment type="similarity">
    <text evidence="2 8">Belongs to the transaldolase family. Type 3B subfamily.</text>
</comment>
<dbReference type="InterPro" id="IPR033919">
    <property type="entry name" value="TSA/FSA_arc/bac"/>
</dbReference>
<accession>A0ABP9X435</accession>
<name>A0ABP9X435_9CHLR</name>
<protein>
    <recommendedName>
        <fullName evidence="8">Probable transaldolase</fullName>
        <ecNumber evidence="8">2.2.1.2</ecNumber>
    </recommendedName>
</protein>
<comment type="subcellular location">
    <subcellularLocation>
        <location evidence="8">Cytoplasm</location>
    </subcellularLocation>
</comment>
<comment type="catalytic activity">
    <reaction evidence="7 8">
        <text>D-sedoheptulose 7-phosphate + D-glyceraldehyde 3-phosphate = D-erythrose 4-phosphate + beta-D-fructose 6-phosphate</text>
        <dbReference type="Rhea" id="RHEA:17053"/>
        <dbReference type="ChEBI" id="CHEBI:16897"/>
        <dbReference type="ChEBI" id="CHEBI:57483"/>
        <dbReference type="ChEBI" id="CHEBI:57634"/>
        <dbReference type="ChEBI" id="CHEBI:59776"/>
        <dbReference type="EC" id="2.2.1.2"/>
    </reaction>
</comment>
<comment type="caution">
    <text evidence="9">The sequence shown here is derived from an EMBL/GenBank/DDBJ whole genome shotgun (WGS) entry which is preliminary data.</text>
</comment>
<dbReference type="InterPro" id="IPR022999">
    <property type="entry name" value="Transaldolase_3B"/>
</dbReference>
<feature type="active site" description="Schiff-base intermediate with substrate" evidence="8">
    <location>
        <position position="83"/>
    </location>
</feature>
<evidence type="ECO:0000256" key="1">
    <source>
        <dbReference type="ARBA" id="ARBA00004857"/>
    </source>
</evidence>
<dbReference type="Pfam" id="PF00923">
    <property type="entry name" value="TAL_FSA"/>
    <property type="match status" value="1"/>
</dbReference>
<dbReference type="EC" id="2.2.1.2" evidence="8"/>
<organism evidence="9 10">
    <name type="scientific">Herpetosiphon gulosus</name>
    <dbReference type="NCBI Taxonomy" id="1973496"/>
    <lineage>
        <taxon>Bacteria</taxon>
        <taxon>Bacillati</taxon>
        <taxon>Chloroflexota</taxon>
        <taxon>Chloroflexia</taxon>
        <taxon>Herpetosiphonales</taxon>
        <taxon>Herpetosiphonaceae</taxon>
        <taxon>Herpetosiphon</taxon>
    </lineage>
</organism>
<comment type="pathway">
    <text evidence="1 8">Carbohydrate degradation; pentose phosphate pathway; D-glyceraldehyde 3-phosphate and beta-D-fructose 6-phosphate from D-ribose 5-phosphate and D-xylulose 5-phosphate (non-oxidative stage): step 2/3.</text>
</comment>
<dbReference type="InterPro" id="IPR001585">
    <property type="entry name" value="TAL/FSA"/>
</dbReference>
<evidence type="ECO:0000256" key="7">
    <source>
        <dbReference type="ARBA" id="ARBA00048810"/>
    </source>
</evidence>
<keyword evidence="6 8" id="KW-0704">Schiff base</keyword>
<keyword evidence="5 8" id="KW-0570">Pentose shunt</keyword>
<dbReference type="PANTHER" id="PTHR10683">
    <property type="entry name" value="TRANSALDOLASE"/>
    <property type="match status" value="1"/>
</dbReference>
<dbReference type="Proteomes" id="UP001428290">
    <property type="component" value="Unassembled WGS sequence"/>
</dbReference>
<sequence>MKIFLDTADVEEIRQGVAMGVVDGVTTNPSLAAKAGRNFRDVVLEIVEICPGPVSAETVALQADEIVREGRILAKWAPNIVVKVPLMAEGLKAVKQLTSEGIKTNVTLIFSASQALLAAKAGATFVSPFLGRLDDIGQDGMILIRDIVQIFKNYNVQTEVLAASIRHPVHVLQSALAGSHVATMPFKVLQQLVKHPLTDKGIETFLVDWQQVPDAATVFAE</sequence>
<dbReference type="Gene3D" id="3.20.20.70">
    <property type="entry name" value="Aldolase class I"/>
    <property type="match status" value="1"/>
</dbReference>
<comment type="function">
    <text evidence="8">Transaldolase is important for the balance of metabolites in the pentose-phosphate pathway.</text>
</comment>
<evidence type="ECO:0000256" key="3">
    <source>
        <dbReference type="ARBA" id="ARBA00022490"/>
    </source>
</evidence>
<dbReference type="HAMAP" id="MF_00494">
    <property type="entry name" value="Transaldolase_3b"/>
    <property type="match status" value="1"/>
</dbReference>
<evidence type="ECO:0000313" key="10">
    <source>
        <dbReference type="Proteomes" id="UP001428290"/>
    </source>
</evidence>
<keyword evidence="10" id="KW-1185">Reference proteome</keyword>
<dbReference type="NCBIfam" id="TIGR00875">
    <property type="entry name" value="fsa_talC_mipB"/>
    <property type="match status" value="1"/>
</dbReference>
<evidence type="ECO:0000313" key="9">
    <source>
        <dbReference type="EMBL" id="GAA5529581.1"/>
    </source>
</evidence>
<dbReference type="EMBL" id="BAABRU010000012">
    <property type="protein sequence ID" value="GAA5529581.1"/>
    <property type="molecule type" value="Genomic_DNA"/>
</dbReference>
<evidence type="ECO:0000256" key="8">
    <source>
        <dbReference type="HAMAP-Rule" id="MF_00494"/>
    </source>
</evidence>
<evidence type="ECO:0000256" key="4">
    <source>
        <dbReference type="ARBA" id="ARBA00022679"/>
    </source>
</evidence>
<keyword evidence="3 8" id="KW-0963">Cytoplasm</keyword>